<protein>
    <recommendedName>
        <fullName evidence="2">Cell shape-determining protein MreC</fullName>
    </recommendedName>
    <alternativeName>
        <fullName evidence="4">Cell shape protein MreC</fullName>
    </alternativeName>
</protein>
<dbReference type="GO" id="GO:0008360">
    <property type="term" value="P:regulation of cell shape"/>
    <property type="evidence" value="ECO:0007669"/>
    <property type="project" value="UniProtKB-KW"/>
</dbReference>
<dbReference type="PANTHER" id="PTHR34138">
    <property type="entry name" value="CELL SHAPE-DETERMINING PROTEIN MREC"/>
    <property type="match status" value="1"/>
</dbReference>
<keyword evidence="5" id="KW-0175">Coiled coil</keyword>
<dbReference type="InterPro" id="IPR055342">
    <property type="entry name" value="MreC_beta-barrel_core"/>
</dbReference>
<feature type="compositionally biased region" description="Pro residues" evidence="6">
    <location>
        <begin position="319"/>
        <end position="328"/>
    </location>
</feature>
<comment type="similarity">
    <text evidence="1">Belongs to the MreC family.</text>
</comment>
<name>A0A017HDB1_9RHOB</name>
<feature type="region of interest" description="Disordered" evidence="6">
    <location>
        <begin position="290"/>
        <end position="328"/>
    </location>
</feature>
<dbReference type="Pfam" id="PF04085">
    <property type="entry name" value="MreC"/>
    <property type="match status" value="1"/>
</dbReference>
<dbReference type="GO" id="GO:0005886">
    <property type="term" value="C:plasma membrane"/>
    <property type="evidence" value="ECO:0007669"/>
    <property type="project" value="TreeGrafter"/>
</dbReference>
<keyword evidence="9" id="KW-1185">Reference proteome</keyword>
<dbReference type="RefSeq" id="WP_082484041.1">
    <property type="nucleotide sequence ID" value="NZ_KK088579.1"/>
</dbReference>
<dbReference type="PATRIC" id="fig|442562.3.peg.4806"/>
<evidence type="ECO:0000256" key="3">
    <source>
        <dbReference type="ARBA" id="ARBA00022960"/>
    </source>
</evidence>
<dbReference type="AlphaFoldDB" id="A0A017HDB1"/>
<comment type="caution">
    <text evidence="8">The sequence shown here is derived from an EMBL/GenBank/DDBJ whole genome shotgun (WGS) entry which is preliminary data.</text>
</comment>
<gene>
    <name evidence="8" type="ORF">Rumeso_04883</name>
</gene>
<sequence length="328" mass="35831">MARDRDRGEEFARPLRRLLVTLLVLACFALFLVWRIDSPRVERMRSQVEDAIVPRLDWMMAPVTGLVQLAGDFRSYQRIHEQNLELRRELQQMSVWREAALRLEQENAKLRDLNNVSLDPALTYITGTVMADSGSPFRQSVLLNVGGRDGIVDGWPTMDGIGLVGRVSGVGQTTSRVILLTDTSSRIPVVIQPSGQKAILTGDNSAYPLLDFIEDRDAVRPGDRVVTAGDGHLFPADLFVGRVAQGTDGRLRLRLAADYERLEFVRVLRSRMVESISDPGGLIVPVTGIENPPPQDEGAGFIGPPPPPGILAGTSAAPATPPEGVPSD</sequence>
<feature type="domain" description="Rod shape-determining protein MreC beta-barrel core" evidence="7">
    <location>
        <begin position="129"/>
        <end position="268"/>
    </location>
</feature>
<dbReference type="InterPro" id="IPR042175">
    <property type="entry name" value="Cell/Rod_MreC_2"/>
</dbReference>
<dbReference type="InterPro" id="IPR007221">
    <property type="entry name" value="MreC"/>
</dbReference>
<evidence type="ECO:0000256" key="5">
    <source>
        <dbReference type="SAM" id="Coils"/>
    </source>
</evidence>
<organism evidence="8 9">
    <name type="scientific">Rubellimicrobium mesophilum DSM 19309</name>
    <dbReference type="NCBI Taxonomy" id="442562"/>
    <lineage>
        <taxon>Bacteria</taxon>
        <taxon>Pseudomonadati</taxon>
        <taxon>Pseudomonadota</taxon>
        <taxon>Alphaproteobacteria</taxon>
        <taxon>Rhodobacterales</taxon>
        <taxon>Roseobacteraceae</taxon>
        <taxon>Rubellimicrobium</taxon>
    </lineage>
</organism>
<dbReference type="STRING" id="442562.Rumeso_04883"/>
<evidence type="ECO:0000259" key="7">
    <source>
        <dbReference type="Pfam" id="PF04085"/>
    </source>
</evidence>
<dbReference type="HOGENOM" id="CLU_042663_7_0_5"/>
<dbReference type="OrthoDB" id="8478127at2"/>
<evidence type="ECO:0000256" key="4">
    <source>
        <dbReference type="ARBA" id="ARBA00032089"/>
    </source>
</evidence>
<accession>A0A017HDB1</accession>
<evidence type="ECO:0000313" key="9">
    <source>
        <dbReference type="Proteomes" id="UP000019666"/>
    </source>
</evidence>
<dbReference type="Gene3D" id="2.40.10.340">
    <property type="entry name" value="Rod shape-determining protein MreC, domain 1"/>
    <property type="match status" value="1"/>
</dbReference>
<dbReference type="Gene3D" id="2.40.10.350">
    <property type="entry name" value="Rod shape-determining protein MreC, domain 2"/>
    <property type="match status" value="1"/>
</dbReference>
<dbReference type="EMBL" id="AOSK01000135">
    <property type="protein sequence ID" value="EYD72113.1"/>
    <property type="molecule type" value="Genomic_DNA"/>
</dbReference>
<evidence type="ECO:0000313" key="8">
    <source>
        <dbReference type="EMBL" id="EYD72113.1"/>
    </source>
</evidence>
<dbReference type="NCBIfam" id="NF010533">
    <property type="entry name" value="PRK13922.9-5"/>
    <property type="match status" value="1"/>
</dbReference>
<reference evidence="8 9" key="1">
    <citation type="submission" date="2013-02" db="EMBL/GenBank/DDBJ databases">
        <authorList>
            <person name="Fiebig A."/>
            <person name="Goeker M."/>
            <person name="Klenk H.-P.P."/>
        </authorList>
    </citation>
    <scope>NUCLEOTIDE SEQUENCE [LARGE SCALE GENOMIC DNA]</scope>
    <source>
        <strain evidence="8 9">DSM 19309</strain>
    </source>
</reference>
<evidence type="ECO:0000256" key="6">
    <source>
        <dbReference type="SAM" id="MobiDB-lite"/>
    </source>
</evidence>
<dbReference type="PANTHER" id="PTHR34138:SF1">
    <property type="entry name" value="CELL SHAPE-DETERMINING PROTEIN MREC"/>
    <property type="match status" value="1"/>
</dbReference>
<dbReference type="Proteomes" id="UP000019666">
    <property type="component" value="Unassembled WGS sequence"/>
</dbReference>
<evidence type="ECO:0000256" key="2">
    <source>
        <dbReference type="ARBA" id="ARBA00013855"/>
    </source>
</evidence>
<evidence type="ECO:0000256" key="1">
    <source>
        <dbReference type="ARBA" id="ARBA00009369"/>
    </source>
</evidence>
<feature type="coiled-coil region" evidence="5">
    <location>
        <begin position="86"/>
        <end position="113"/>
    </location>
</feature>
<dbReference type="InterPro" id="IPR042177">
    <property type="entry name" value="Cell/Rod_1"/>
</dbReference>
<keyword evidence="3" id="KW-0133">Cell shape</keyword>
<proteinExistence type="inferred from homology"/>